<evidence type="ECO:0000256" key="1">
    <source>
        <dbReference type="ARBA" id="ARBA00022737"/>
    </source>
</evidence>
<dbReference type="AlphaFoldDB" id="A0A5C4RWR3"/>
<dbReference type="Proteomes" id="UP000305760">
    <property type="component" value="Unassembled WGS sequence"/>
</dbReference>
<dbReference type="InterPro" id="IPR003431">
    <property type="entry name" value="B-propeller_Phytase"/>
</dbReference>
<evidence type="ECO:0000313" key="6">
    <source>
        <dbReference type="Proteomes" id="UP000305760"/>
    </source>
</evidence>
<dbReference type="SUPFAM" id="SSF50956">
    <property type="entry name" value="Thermostable phytase (3-phytase)"/>
    <property type="match status" value="1"/>
</dbReference>
<feature type="domain" description="BPP" evidence="4">
    <location>
        <begin position="36"/>
        <end position="365"/>
    </location>
</feature>
<dbReference type="InterPro" id="IPR050952">
    <property type="entry name" value="TRIM-NHL_E3_ligases"/>
</dbReference>
<dbReference type="PROSITE" id="PS51125">
    <property type="entry name" value="NHL"/>
    <property type="match status" value="1"/>
</dbReference>
<evidence type="ECO:0000256" key="3">
    <source>
        <dbReference type="SAM" id="SignalP"/>
    </source>
</evidence>
<dbReference type="RefSeq" id="WP_139446745.1">
    <property type="nucleotide sequence ID" value="NZ_SMDR01000001.1"/>
</dbReference>
<keyword evidence="1" id="KW-0677">Repeat</keyword>
<feature type="repeat" description="NHL" evidence="2">
    <location>
        <begin position="99"/>
        <end position="138"/>
    </location>
</feature>
<feature type="signal peptide" evidence="3">
    <location>
        <begin position="1"/>
        <end position="21"/>
    </location>
</feature>
<feature type="chain" id="PRO_5023099721" evidence="3">
    <location>
        <begin position="22"/>
        <end position="374"/>
    </location>
</feature>
<organism evidence="5 6">
    <name type="scientific">Arenimonas terrae</name>
    <dbReference type="NCBI Taxonomy" id="2546226"/>
    <lineage>
        <taxon>Bacteria</taxon>
        <taxon>Pseudomonadati</taxon>
        <taxon>Pseudomonadota</taxon>
        <taxon>Gammaproteobacteria</taxon>
        <taxon>Lysobacterales</taxon>
        <taxon>Lysobacteraceae</taxon>
        <taxon>Arenimonas</taxon>
    </lineage>
</organism>
<evidence type="ECO:0000259" key="4">
    <source>
        <dbReference type="PROSITE" id="PS51662"/>
    </source>
</evidence>
<evidence type="ECO:0000313" key="5">
    <source>
        <dbReference type="EMBL" id="TNJ35372.1"/>
    </source>
</evidence>
<sequence length="374" mass="40278">MPFRLLSLAVAVALSAGCASTPDREPDETAEVDPLIRDAGIDYATVAETFVTAETPKDNIDSPAAWASGDGKVWLFATAKEGKGLVLYDGDTGATIRGIGTEGSRPGQFKRPNGVSVHGNHVFVVERDNQRVQVLSLPSLATVATFGEKELRKPYGLWVREHASGELEVLVTDAYMAGEDANGDEIPPPLPELARRVQRYLLHIDGDAVSAVNAGAFGDTTEAGAIRVPESLWGDPAHDRLLISEEDLKTGTAVREYSLAGEFRGRTIGLGRFKAQAEGLALWGCADGSGYWLATDQYKDRSLFHVYDRKTLEPLGAFAGRTVANTDGVWLHQAPTARFPKGVFYAVHDDKAVGAFDWREVATALGLRQDCPAP</sequence>
<dbReference type="PROSITE" id="PS51662">
    <property type="entry name" value="BP_PHYTASE"/>
    <property type="match status" value="1"/>
</dbReference>
<dbReference type="InterPro" id="IPR011042">
    <property type="entry name" value="6-blade_b-propeller_TolB-like"/>
</dbReference>
<dbReference type="OrthoDB" id="5943115at2"/>
<gene>
    <name evidence="5" type="ORF">E1B00_06350</name>
</gene>
<dbReference type="GO" id="GO:0016158">
    <property type="term" value="F:inositol hexakisphosphate 3-phosphatase activity"/>
    <property type="evidence" value="ECO:0007669"/>
    <property type="project" value="InterPro"/>
</dbReference>
<dbReference type="PANTHER" id="PTHR24104">
    <property type="entry name" value="E3 UBIQUITIN-PROTEIN LIGASE NHLRC1-RELATED"/>
    <property type="match status" value="1"/>
</dbReference>
<keyword evidence="6" id="KW-1185">Reference proteome</keyword>
<evidence type="ECO:0000256" key="2">
    <source>
        <dbReference type="PROSITE-ProRule" id="PRU00504"/>
    </source>
</evidence>
<reference evidence="5 6" key="1">
    <citation type="submission" date="2019-03" db="EMBL/GenBank/DDBJ databases">
        <title>Arenimonas daejeonensis sp. nov., isolated from compost.</title>
        <authorList>
            <person name="Jeon C.O."/>
        </authorList>
    </citation>
    <scope>NUCLEOTIDE SEQUENCE [LARGE SCALE GENOMIC DNA]</scope>
    <source>
        <strain evidence="5 6">R29</strain>
    </source>
</reference>
<dbReference type="GO" id="GO:0008270">
    <property type="term" value="F:zinc ion binding"/>
    <property type="evidence" value="ECO:0007669"/>
    <property type="project" value="UniProtKB-KW"/>
</dbReference>
<dbReference type="PROSITE" id="PS51257">
    <property type="entry name" value="PROKAR_LIPOPROTEIN"/>
    <property type="match status" value="1"/>
</dbReference>
<dbReference type="PANTHER" id="PTHR24104:SF25">
    <property type="entry name" value="PROTEIN LIN-41"/>
    <property type="match status" value="1"/>
</dbReference>
<dbReference type="Gene3D" id="2.120.10.30">
    <property type="entry name" value="TolB, C-terminal domain"/>
    <property type="match status" value="1"/>
</dbReference>
<keyword evidence="3" id="KW-0732">Signal</keyword>
<proteinExistence type="predicted"/>
<name>A0A5C4RWR3_9GAMM</name>
<protein>
    <submittedName>
        <fullName evidence="5">Phytase</fullName>
    </submittedName>
</protein>
<accession>A0A5C4RWR3</accession>
<dbReference type="EMBL" id="SMDR01000001">
    <property type="protein sequence ID" value="TNJ35372.1"/>
    <property type="molecule type" value="Genomic_DNA"/>
</dbReference>
<dbReference type="InterPro" id="IPR001258">
    <property type="entry name" value="NHL_repeat"/>
</dbReference>
<comment type="caution">
    <text evidence="5">The sequence shown here is derived from an EMBL/GenBank/DDBJ whole genome shotgun (WGS) entry which is preliminary data.</text>
</comment>